<dbReference type="KEGG" id="apel:CA267_014220"/>
<organism evidence="2 3">
    <name type="scientific">Alteromonas pelagimontana</name>
    <dbReference type="NCBI Taxonomy" id="1858656"/>
    <lineage>
        <taxon>Bacteria</taxon>
        <taxon>Pseudomonadati</taxon>
        <taxon>Pseudomonadota</taxon>
        <taxon>Gammaproteobacteria</taxon>
        <taxon>Alteromonadales</taxon>
        <taxon>Alteromonadaceae</taxon>
        <taxon>Alteromonas/Salinimonas group</taxon>
        <taxon>Alteromonas</taxon>
    </lineage>
</organism>
<dbReference type="EMBL" id="CP052766">
    <property type="protein sequence ID" value="QJR81831.1"/>
    <property type="molecule type" value="Genomic_DNA"/>
</dbReference>
<sequence length="79" mass="8821">MNNQQKLVDAFCEALGVAPDMVTDDLTYNTIKEWDSTAHMILIAELENTFDVMLDTDDIIDMSSVGKAKSILSKYDIGF</sequence>
<name>A0A6M4MF80_9ALTE</name>
<dbReference type="RefSeq" id="WP_075610603.1">
    <property type="nucleotide sequence ID" value="NZ_CP052766.1"/>
</dbReference>
<dbReference type="Gene3D" id="1.10.1200.10">
    <property type="entry name" value="ACP-like"/>
    <property type="match status" value="1"/>
</dbReference>
<dbReference type="AlphaFoldDB" id="A0A6M4MF80"/>
<evidence type="ECO:0000313" key="2">
    <source>
        <dbReference type="EMBL" id="QJR81831.1"/>
    </source>
</evidence>
<reference evidence="3" key="1">
    <citation type="submission" date="2014-12" db="EMBL/GenBank/DDBJ databases">
        <title>Complete genome sequence of a multi-drug resistant Klebsiella pneumoniae.</title>
        <authorList>
            <person name="Hua X."/>
            <person name="Chen Q."/>
            <person name="Li X."/>
            <person name="Feng Y."/>
            <person name="Ruan Z."/>
            <person name="Yu Y."/>
        </authorList>
    </citation>
    <scope>NUCLEOTIDE SEQUENCE [LARGE SCALE GENOMIC DNA]</scope>
    <source>
        <strain evidence="3">5.12</strain>
    </source>
</reference>
<keyword evidence="3" id="KW-1185">Reference proteome</keyword>
<evidence type="ECO:0000259" key="1">
    <source>
        <dbReference type="Pfam" id="PF00550"/>
    </source>
</evidence>
<protein>
    <submittedName>
        <fullName evidence="2">Acyl carrier protein</fullName>
    </submittedName>
</protein>
<accession>A0A6M4MF80</accession>
<evidence type="ECO:0000313" key="3">
    <source>
        <dbReference type="Proteomes" id="UP000219285"/>
    </source>
</evidence>
<gene>
    <name evidence="2" type="ORF">CA267_014220</name>
</gene>
<dbReference type="Proteomes" id="UP000219285">
    <property type="component" value="Chromosome"/>
</dbReference>
<dbReference type="InterPro" id="IPR036736">
    <property type="entry name" value="ACP-like_sf"/>
</dbReference>
<dbReference type="SUPFAM" id="SSF47336">
    <property type="entry name" value="ACP-like"/>
    <property type="match status" value="1"/>
</dbReference>
<feature type="domain" description="Carrier" evidence="1">
    <location>
        <begin position="5"/>
        <end position="66"/>
    </location>
</feature>
<dbReference type="OrthoDB" id="5326335at2"/>
<dbReference type="Pfam" id="PF00550">
    <property type="entry name" value="PP-binding"/>
    <property type="match status" value="1"/>
</dbReference>
<reference evidence="2 3" key="2">
    <citation type="submission" date="2020-04" db="EMBL/GenBank/DDBJ databases">
        <title>Complete genome sequence of Alteromonas pelagimontana 5.12T.</title>
        <authorList>
            <person name="Sinha R.K."/>
            <person name="Krishnan K.P."/>
            <person name="Kurian J.P."/>
        </authorList>
    </citation>
    <scope>NUCLEOTIDE SEQUENCE [LARGE SCALE GENOMIC DNA]</scope>
    <source>
        <strain evidence="2 3">5.12</strain>
    </source>
</reference>
<proteinExistence type="predicted"/>
<dbReference type="InterPro" id="IPR009081">
    <property type="entry name" value="PP-bd_ACP"/>
</dbReference>